<name>A0AAV2KE41_KNICA</name>
<evidence type="ECO:0000313" key="2">
    <source>
        <dbReference type="Proteomes" id="UP001497482"/>
    </source>
</evidence>
<evidence type="ECO:0000313" key="1">
    <source>
        <dbReference type="EMBL" id="CAL1588253.1"/>
    </source>
</evidence>
<organism evidence="1 2">
    <name type="scientific">Knipowitschia caucasica</name>
    <name type="common">Caucasian dwarf goby</name>
    <name type="synonym">Pomatoschistus caucasicus</name>
    <dbReference type="NCBI Taxonomy" id="637954"/>
    <lineage>
        <taxon>Eukaryota</taxon>
        <taxon>Metazoa</taxon>
        <taxon>Chordata</taxon>
        <taxon>Craniata</taxon>
        <taxon>Vertebrata</taxon>
        <taxon>Euteleostomi</taxon>
        <taxon>Actinopterygii</taxon>
        <taxon>Neopterygii</taxon>
        <taxon>Teleostei</taxon>
        <taxon>Neoteleostei</taxon>
        <taxon>Acanthomorphata</taxon>
        <taxon>Gobiaria</taxon>
        <taxon>Gobiiformes</taxon>
        <taxon>Gobioidei</taxon>
        <taxon>Gobiidae</taxon>
        <taxon>Gobiinae</taxon>
        <taxon>Knipowitschia</taxon>
    </lineage>
</organism>
<dbReference type="AlphaFoldDB" id="A0AAV2KE41"/>
<dbReference type="Proteomes" id="UP001497482">
    <property type="component" value="Chromosome 18"/>
</dbReference>
<keyword evidence="2" id="KW-1185">Reference proteome</keyword>
<proteinExistence type="predicted"/>
<dbReference type="EMBL" id="OZ035840">
    <property type="protein sequence ID" value="CAL1588253.1"/>
    <property type="molecule type" value="Genomic_DNA"/>
</dbReference>
<sequence length="67" mass="7596">MPLSGQWGGLFTLAETRGSQLHRERNRCLEIRATIQPGRKPQIKHTKKMIGGCVCGWRSLRTTECNT</sequence>
<accession>A0AAV2KE41</accession>
<protein>
    <submittedName>
        <fullName evidence="1">Uncharacterized protein</fullName>
    </submittedName>
</protein>
<gene>
    <name evidence="1" type="ORF">KC01_LOCUS18081</name>
</gene>
<reference evidence="1 2" key="1">
    <citation type="submission" date="2024-04" db="EMBL/GenBank/DDBJ databases">
        <authorList>
            <person name="Waldvogel A.-M."/>
            <person name="Schoenle A."/>
        </authorList>
    </citation>
    <scope>NUCLEOTIDE SEQUENCE [LARGE SCALE GENOMIC DNA]</scope>
</reference>